<dbReference type="InterPro" id="IPR040446">
    <property type="entry name" value="RRP7"/>
</dbReference>
<evidence type="ECO:0000259" key="3">
    <source>
        <dbReference type="Pfam" id="PF12923"/>
    </source>
</evidence>
<protein>
    <submittedName>
        <fullName evidence="5">Meiotic recombination protein dmc1 protein</fullName>
    </submittedName>
</protein>
<accession>A0AAD5RMV0</accession>
<dbReference type="InterPro" id="IPR040447">
    <property type="entry name" value="RRM_Rrp7"/>
</dbReference>
<dbReference type="InterPro" id="IPR024326">
    <property type="entry name" value="RRP7_C"/>
</dbReference>
<reference evidence="5" key="1">
    <citation type="submission" date="2022-07" db="EMBL/GenBank/DDBJ databases">
        <title>Draft genome sequence of Zalerion maritima ATCC 34329, a (micro)plastics degrading marine fungus.</title>
        <authorList>
            <person name="Paco A."/>
            <person name="Goncalves M.F.M."/>
            <person name="Rocha-Santos T.A.P."/>
            <person name="Alves A."/>
        </authorList>
    </citation>
    <scope>NUCLEOTIDE SEQUENCE</scope>
    <source>
        <strain evidence="5">ATCC 34329</strain>
    </source>
</reference>
<feature type="compositionally biased region" description="Basic and acidic residues" evidence="2">
    <location>
        <begin position="248"/>
        <end position="265"/>
    </location>
</feature>
<dbReference type="Gene3D" id="6.10.250.1770">
    <property type="match status" value="1"/>
</dbReference>
<feature type="domain" description="Ribosomal RNA-processing protein 7 C-terminal" evidence="3">
    <location>
        <begin position="190"/>
        <end position="311"/>
    </location>
</feature>
<evidence type="ECO:0000256" key="2">
    <source>
        <dbReference type="SAM" id="MobiDB-lite"/>
    </source>
</evidence>
<feature type="region of interest" description="Disordered" evidence="2">
    <location>
        <begin position="282"/>
        <end position="312"/>
    </location>
</feature>
<keyword evidence="6" id="KW-1185">Reference proteome</keyword>
<comment type="caution">
    <text evidence="5">The sequence shown here is derived from an EMBL/GenBank/DDBJ whole genome shotgun (WGS) entry which is preliminary data.</text>
</comment>
<dbReference type="Proteomes" id="UP001201980">
    <property type="component" value="Unassembled WGS sequence"/>
</dbReference>
<feature type="region of interest" description="Disordered" evidence="2">
    <location>
        <begin position="229"/>
        <end position="265"/>
    </location>
</feature>
<dbReference type="GO" id="GO:0034456">
    <property type="term" value="C:UTP-C complex"/>
    <property type="evidence" value="ECO:0007669"/>
    <property type="project" value="TreeGrafter"/>
</dbReference>
<dbReference type="Pfam" id="PF12923">
    <property type="entry name" value="RRP7"/>
    <property type="match status" value="1"/>
</dbReference>
<evidence type="ECO:0000256" key="1">
    <source>
        <dbReference type="ARBA" id="ARBA00006110"/>
    </source>
</evidence>
<dbReference type="AlphaFoldDB" id="A0AAD5RMV0"/>
<proteinExistence type="inferred from homology"/>
<dbReference type="GO" id="GO:0000028">
    <property type="term" value="P:ribosomal small subunit assembly"/>
    <property type="evidence" value="ECO:0007669"/>
    <property type="project" value="TreeGrafter"/>
</dbReference>
<feature type="region of interest" description="Disordered" evidence="2">
    <location>
        <begin position="86"/>
        <end position="122"/>
    </location>
</feature>
<evidence type="ECO:0000313" key="6">
    <source>
        <dbReference type="Proteomes" id="UP001201980"/>
    </source>
</evidence>
<organism evidence="5 6">
    <name type="scientific">Zalerion maritima</name>
    <dbReference type="NCBI Taxonomy" id="339359"/>
    <lineage>
        <taxon>Eukaryota</taxon>
        <taxon>Fungi</taxon>
        <taxon>Dikarya</taxon>
        <taxon>Ascomycota</taxon>
        <taxon>Pezizomycotina</taxon>
        <taxon>Sordariomycetes</taxon>
        <taxon>Lulworthiomycetidae</taxon>
        <taxon>Lulworthiales</taxon>
        <taxon>Lulworthiaceae</taxon>
        <taxon>Zalerion</taxon>
    </lineage>
</organism>
<sequence length="312" mass="35566">MPISIGDFTILPISIPPLPSFPVATVHYIYIRQNNTRSPTDDDFRTLFFANVPSDSTEMHFRALFATMIGAGKFASITFEADRKAAEPAVSTEPAQAARLASIGKKRKREEEAERAREEEAAKLPDSWTRKLRKSGSTATVQLVDERSVDLVFKAISKAHKTKKYPVWGDGVGDKVPSLGEAWLKSHNKLSYPEISQVEESVDMFFTLFNQKEREAAELAKRMRNEPDEDGFVTVTRGGSRAAPARTQEAEEAKQRMLEKEQKKKDELSSFYRYQMNQRRKAEQAEQIRKFQEDRKKVDALREKKGKFKPET</sequence>
<dbReference type="PANTHER" id="PTHR13191">
    <property type="entry name" value="RIBOSOMAL RNA PROCESSING PROTEIN 7-RELATED"/>
    <property type="match status" value="1"/>
</dbReference>
<dbReference type="GO" id="GO:0032545">
    <property type="term" value="C:CURI complex"/>
    <property type="evidence" value="ECO:0007669"/>
    <property type="project" value="TreeGrafter"/>
</dbReference>
<gene>
    <name evidence="5" type="ORF">MKZ38_007229</name>
</gene>
<name>A0AAD5RMV0_9PEZI</name>
<comment type="similarity">
    <text evidence="1">Belongs to the RRP7 family.</text>
</comment>
<evidence type="ECO:0000313" key="5">
    <source>
        <dbReference type="EMBL" id="KAJ2894769.1"/>
    </source>
</evidence>
<dbReference type="GO" id="GO:0006364">
    <property type="term" value="P:rRNA processing"/>
    <property type="evidence" value="ECO:0007669"/>
    <property type="project" value="TreeGrafter"/>
</dbReference>
<feature type="domain" description="Rrp7 RRM-like N-terminal" evidence="4">
    <location>
        <begin position="6"/>
        <end position="172"/>
    </location>
</feature>
<evidence type="ECO:0000259" key="4">
    <source>
        <dbReference type="Pfam" id="PF17799"/>
    </source>
</evidence>
<dbReference type="CDD" id="cd12293">
    <property type="entry name" value="dRRM_Rrp7p"/>
    <property type="match status" value="1"/>
</dbReference>
<dbReference type="CDD" id="cd12950">
    <property type="entry name" value="RRP7_Rrp7p"/>
    <property type="match status" value="1"/>
</dbReference>
<feature type="compositionally biased region" description="Basic and acidic residues" evidence="2">
    <location>
        <begin position="109"/>
        <end position="122"/>
    </location>
</feature>
<dbReference type="EMBL" id="JAKWBI020000457">
    <property type="protein sequence ID" value="KAJ2894769.1"/>
    <property type="molecule type" value="Genomic_DNA"/>
</dbReference>
<dbReference type="Pfam" id="PF17799">
    <property type="entry name" value="RRM_Rrp7"/>
    <property type="match status" value="1"/>
</dbReference>
<dbReference type="PANTHER" id="PTHR13191:SF0">
    <property type="entry name" value="RIBOSOMAL RNA-PROCESSING PROTEIN 7 HOMOLOG A-RELATED"/>
    <property type="match status" value="1"/>
</dbReference>